<dbReference type="InterPro" id="IPR036691">
    <property type="entry name" value="Endo/exonu/phosph_ase_sf"/>
</dbReference>
<dbReference type="Gene3D" id="3.60.10.10">
    <property type="entry name" value="Endonuclease/exonuclease/phosphatase"/>
    <property type="match status" value="1"/>
</dbReference>
<reference evidence="1" key="1">
    <citation type="journal article" date="2014" name="Genome Biol.">
        <title>Transcriptome and methylome profiling reveals relics of genome dominance in the mesopolyploid Brassica oleracea.</title>
        <authorList>
            <person name="Parkin I.A."/>
            <person name="Koh C."/>
            <person name="Tang H."/>
            <person name="Robinson S.J."/>
            <person name="Kagale S."/>
            <person name="Clarke W.E."/>
            <person name="Town C.D."/>
            <person name="Nixon J."/>
            <person name="Krishnakumar V."/>
            <person name="Bidwell S.L."/>
            <person name="Denoeud F."/>
            <person name="Belcram H."/>
            <person name="Links M.G."/>
            <person name="Just J."/>
            <person name="Clarke C."/>
            <person name="Bender T."/>
            <person name="Huebert T."/>
            <person name="Mason A.S."/>
            <person name="Pires J.C."/>
            <person name="Barker G."/>
            <person name="Moore J."/>
            <person name="Walley P.G."/>
            <person name="Manoli S."/>
            <person name="Batley J."/>
            <person name="Edwards D."/>
            <person name="Nelson M.N."/>
            <person name="Wang X."/>
            <person name="Paterson A.H."/>
            <person name="King G."/>
            <person name="Bancroft I."/>
            <person name="Chalhoub B."/>
            <person name="Sharpe A.G."/>
        </authorList>
    </citation>
    <scope>NUCLEOTIDE SEQUENCE [LARGE SCALE GENOMIC DNA]</scope>
    <source>
        <strain evidence="1">cv. TO1000</strain>
    </source>
</reference>
<dbReference type="PANTHER" id="PTHR33710:SF79">
    <property type="entry name" value="OS06G0205337 PROTEIN"/>
    <property type="match status" value="1"/>
</dbReference>
<dbReference type="HOGENOM" id="CLU_167107_0_0_1"/>
<evidence type="ECO:0000313" key="2">
    <source>
        <dbReference type="Proteomes" id="UP000032141"/>
    </source>
</evidence>
<accession>A0A0D3AGA6</accession>
<dbReference type="PANTHER" id="PTHR33710">
    <property type="entry name" value="BNAC02G09200D PROTEIN"/>
    <property type="match status" value="1"/>
</dbReference>
<dbReference type="OMA" id="SARIFCK"/>
<name>A0A0D3AGA6_BRAOL</name>
<evidence type="ECO:0000313" key="1">
    <source>
        <dbReference type="EnsemblPlants" id="Bo20502s010.1"/>
    </source>
</evidence>
<organism evidence="1 2">
    <name type="scientific">Brassica oleracea var. oleracea</name>
    <dbReference type="NCBI Taxonomy" id="109376"/>
    <lineage>
        <taxon>Eukaryota</taxon>
        <taxon>Viridiplantae</taxon>
        <taxon>Streptophyta</taxon>
        <taxon>Embryophyta</taxon>
        <taxon>Tracheophyta</taxon>
        <taxon>Spermatophyta</taxon>
        <taxon>Magnoliopsida</taxon>
        <taxon>eudicotyledons</taxon>
        <taxon>Gunneridae</taxon>
        <taxon>Pentapetalae</taxon>
        <taxon>rosids</taxon>
        <taxon>malvids</taxon>
        <taxon>Brassicales</taxon>
        <taxon>Brassicaceae</taxon>
        <taxon>Brassiceae</taxon>
        <taxon>Brassica</taxon>
    </lineage>
</organism>
<evidence type="ECO:0008006" key="3">
    <source>
        <dbReference type="Google" id="ProtNLM"/>
    </source>
</evidence>
<dbReference type="eggNOG" id="KOG1075">
    <property type="taxonomic scope" value="Eukaryota"/>
</dbReference>
<dbReference type="Proteomes" id="UP000032141">
    <property type="component" value="Unassembled WGS sequence"/>
</dbReference>
<proteinExistence type="predicted"/>
<dbReference type="SUPFAM" id="SSF56219">
    <property type="entry name" value="DNase I-like"/>
    <property type="match status" value="1"/>
</dbReference>
<dbReference type="Gramene" id="Bo20502s010.1">
    <property type="protein sequence ID" value="Bo20502s010.1"/>
    <property type="gene ID" value="Bo20502s010"/>
</dbReference>
<dbReference type="AlphaFoldDB" id="A0A0D3AGA6"/>
<keyword evidence="2" id="KW-1185">Reference proteome</keyword>
<sequence>MYHFQELVVDCSVTDLPYTGALFTWWNNREEDPIGKKLDRALVNQSWMSQYPSSSAHFDAGGISDHARCLIRTTGVVNDARKPFRFFNYLTEHNEFLP</sequence>
<reference evidence="1" key="2">
    <citation type="submission" date="2015-06" db="UniProtKB">
        <authorList>
            <consortium name="EnsemblPlants"/>
        </authorList>
    </citation>
    <scope>IDENTIFICATION</scope>
</reference>
<dbReference type="EnsemblPlants" id="Bo20502s010.1">
    <property type="protein sequence ID" value="Bo20502s010.1"/>
    <property type="gene ID" value="Bo20502s010"/>
</dbReference>
<protein>
    <recommendedName>
        <fullName evidence="3">Endonuclease/exonuclease/phosphatase domain-containing protein</fullName>
    </recommendedName>
</protein>